<reference evidence="14" key="3">
    <citation type="journal article" date="2017" name="Genome Announc.">
        <title>Genome sequences of Cyberlindnera fabianii 65, Pichia kudriavzevii 129, and Saccharomyces cerevisiae 131 isolated from fermented masau fruits in Zimbabwe.</title>
        <authorList>
            <person name="van Rijswijck I.M.H."/>
            <person name="Derks M.F.L."/>
            <person name="Abee T."/>
            <person name="de Ridder D."/>
            <person name="Smid E.J."/>
        </authorList>
    </citation>
    <scope>NUCLEOTIDE SEQUENCE [LARGE SCALE GENOMIC DNA]</scope>
    <source>
        <strain evidence="14">129</strain>
    </source>
</reference>
<feature type="binding site" evidence="7">
    <location>
        <begin position="160"/>
        <end position="166"/>
    </location>
    <ligand>
        <name>(6S)-NADPHX</name>
        <dbReference type="ChEBI" id="CHEBI:64076"/>
    </ligand>
</feature>
<dbReference type="Proteomes" id="UP000029867">
    <property type="component" value="Unassembled WGS sequence"/>
</dbReference>
<dbReference type="InterPro" id="IPR029056">
    <property type="entry name" value="Ribokinase-like"/>
</dbReference>
<evidence type="ECO:0000313" key="11">
    <source>
        <dbReference type="EMBL" id="ONH73245.1"/>
    </source>
</evidence>
<dbReference type="OrthoDB" id="8110916at2759"/>
<reference evidence="9 16" key="6">
    <citation type="submission" date="2018-06" db="EMBL/GenBank/DDBJ databases">
        <title>Population genomics shows no distinction between pathogenic Candida krusei and environmental Pichia kudriavzevii: One species, four names.</title>
        <authorList>
            <person name="Douglass A.P."/>
            <person name="Offei B."/>
            <person name="Braun-Galleani S."/>
            <person name="Coughlan A.Y."/>
            <person name="Martos A."/>
            <person name="Ortiz-Merino R.A."/>
            <person name="Byrne K.P."/>
            <person name="Wolfe K.H."/>
        </authorList>
    </citation>
    <scope>NUCLEOTIDE SEQUENCE [LARGE SCALE GENOMIC DNA]</scope>
    <source>
        <strain evidence="9 16">CBS573</strain>
    </source>
</reference>
<dbReference type="SUPFAM" id="SSF53613">
    <property type="entry name" value="Ribokinase-like"/>
    <property type="match status" value="1"/>
</dbReference>
<dbReference type="NCBIfam" id="TIGR00196">
    <property type="entry name" value="yjeF_cterm"/>
    <property type="match status" value="1"/>
</dbReference>
<evidence type="ECO:0000313" key="12">
    <source>
        <dbReference type="EMBL" id="OUT21171.1"/>
    </source>
</evidence>
<comment type="catalytic activity">
    <reaction evidence="6 7">
        <text>(6S)-NADPHX + ATP = ADP + phosphate + NADPH + H(+)</text>
        <dbReference type="Rhea" id="RHEA:32231"/>
        <dbReference type="ChEBI" id="CHEBI:15378"/>
        <dbReference type="ChEBI" id="CHEBI:30616"/>
        <dbReference type="ChEBI" id="CHEBI:43474"/>
        <dbReference type="ChEBI" id="CHEBI:57783"/>
        <dbReference type="ChEBI" id="CHEBI:64076"/>
        <dbReference type="ChEBI" id="CHEBI:456216"/>
        <dbReference type="EC" id="4.2.1.93"/>
    </reaction>
</comment>
<comment type="subcellular location">
    <subcellularLocation>
        <location evidence="7">Cytoplasm</location>
    </subcellularLocation>
</comment>
<reference evidence="13" key="1">
    <citation type="journal article" date="2014" name="Microb. Cell Fact.">
        <title>Exploiting Issatchenkia orientalis SD108 for succinic acid production.</title>
        <authorList>
            <person name="Xiao H."/>
            <person name="Shao Z."/>
            <person name="Jiang Y."/>
            <person name="Dole S."/>
            <person name="Zhao H."/>
        </authorList>
    </citation>
    <scope>NUCLEOTIDE SEQUENCE [LARGE SCALE GENOMIC DNA]</scope>
    <source>
        <strain evidence="13">SD108</strain>
    </source>
</reference>
<feature type="binding site" evidence="7">
    <location>
        <position position="101"/>
    </location>
    <ligand>
        <name>(6S)-NADPHX</name>
        <dbReference type="ChEBI" id="CHEBI:64076"/>
    </ligand>
</feature>
<evidence type="ECO:0000256" key="7">
    <source>
        <dbReference type="HAMAP-Rule" id="MF_03157"/>
    </source>
</evidence>
<dbReference type="PROSITE" id="PS51383">
    <property type="entry name" value="YJEF_C_3"/>
    <property type="match status" value="1"/>
</dbReference>
<reference evidence="11" key="4">
    <citation type="submission" date="2017-01" db="EMBL/GenBank/DDBJ databases">
        <authorList>
            <person name="Mah S.A."/>
            <person name="Swanson W.J."/>
            <person name="Moy G.W."/>
            <person name="Vacquier V.D."/>
        </authorList>
    </citation>
    <scope>NUCLEOTIDE SEQUENCE [LARGE SCALE GENOMIC DNA]</scope>
    <source>
        <strain evidence="11">129</strain>
    </source>
</reference>
<keyword evidence="7" id="KW-0597">Phosphoprotein</keyword>
<dbReference type="EMBL" id="MQVM01000015">
    <property type="protein sequence ID" value="ONH73245.1"/>
    <property type="molecule type" value="Genomic_DNA"/>
</dbReference>
<dbReference type="PANTHER" id="PTHR12592">
    <property type="entry name" value="ATP-DEPENDENT (S)-NAD(P)H-HYDRATE DEHYDRATASE FAMILY MEMBER"/>
    <property type="match status" value="1"/>
</dbReference>
<evidence type="ECO:0000313" key="15">
    <source>
        <dbReference type="Proteomes" id="UP000195871"/>
    </source>
</evidence>
<feature type="binding site" evidence="7">
    <location>
        <begin position="190"/>
        <end position="194"/>
    </location>
    <ligand>
        <name>ATP</name>
        <dbReference type="ChEBI" id="CHEBI:30616"/>
    </ligand>
</feature>
<protein>
    <recommendedName>
        <fullName evidence="7">ATP-dependent (S)-NAD(P)H-hydrate dehydratase</fullName>
        <ecNumber evidence="7">4.2.1.93</ecNumber>
    </recommendedName>
    <alternativeName>
        <fullName evidence="7">ATP-dependent NAD(P)HX dehydratase</fullName>
    </alternativeName>
</protein>
<dbReference type="Proteomes" id="UP000189274">
    <property type="component" value="Unassembled WGS sequence"/>
</dbReference>
<feature type="domain" description="YjeF C-terminal" evidence="8">
    <location>
        <begin position="3"/>
        <end position="284"/>
    </location>
</feature>
<evidence type="ECO:0000313" key="9">
    <source>
        <dbReference type="EMBL" id="AWU74926.1"/>
    </source>
</evidence>
<dbReference type="GO" id="GO:0110051">
    <property type="term" value="P:metabolite repair"/>
    <property type="evidence" value="ECO:0007669"/>
    <property type="project" value="TreeGrafter"/>
</dbReference>
<dbReference type="Gene3D" id="3.40.1190.20">
    <property type="match status" value="1"/>
</dbReference>
<dbReference type="InterPro" id="IPR000631">
    <property type="entry name" value="CARKD"/>
</dbReference>
<evidence type="ECO:0000259" key="8">
    <source>
        <dbReference type="PROSITE" id="PS51383"/>
    </source>
</evidence>
<dbReference type="EMBL" id="NHMM01000005">
    <property type="protein sequence ID" value="OUT21171.1"/>
    <property type="molecule type" value="Genomic_DNA"/>
</dbReference>
<organism evidence="10 13">
    <name type="scientific">Pichia kudriavzevii</name>
    <name type="common">Yeast</name>
    <name type="synonym">Issatchenkia orientalis</name>
    <dbReference type="NCBI Taxonomy" id="4909"/>
    <lineage>
        <taxon>Eukaryota</taxon>
        <taxon>Fungi</taxon>
        <taxon>Dikarya</taxon>
        <taxon>Ascomycota</taxon>
        <taxon>Saccharomycotina</taxon>
        <taxon>Pichiomycetes</taxon>
        <taxon>Pichiales</taxon>
        <taxon>Pichiaceae</taxon>
        <taxon>Pichia</taxon>
    </lineage>
</organism>
<evidence type="ECO:0000256" key="1">
    <source>
        <dbReference type="ARBA" id="ARBA00022741"/>
    </source>
</evidence>
<evidence type="ECO:0000313" key="13">
    <source>
        <dbReference type="Proteomes" id="UP000029867"/>
    </source>
</evidence>
<evidence type="ECO:0000313" key="10">
    <source>
        <dbReference type="EMBL" id="KGK37077.1"/>
    </source>
</evidence>
<proteinExistence type="inferred from homology"/>
<evidence type="ECO:0000313" key="14">
    <source>
        <dbReference type="Proteomes" id="UP000189274"/>
    </source>
</evidence>
<dbReference type="EMBL" id="CP028774">
    <property type="protein sequence ID" value="AWU74926.1"/>
    <property type="molecule type" value="Genomic_DNA"/>
</dbReference>
<feature type="binding site" evidence="7">
    <location>
        <position position="222"/>
    </location>
    <ligand>
        <name>(6S)-NADPHX</name>
        <dbReference type="ChEBI" id="CHEBI:64076"/>
    </ligand>
</feature>
<dbReference type="PROSITE" id="PS01050">
    <property type="entry name" value="YJEF_C_2"/>
    <property type="match status" value="1"/>
</dbReference>
<dbReference type="Proteomes" id="UP000249293">
    <property type="component" value="Chromosome 2"/>
</dbReference>
<dbReference type="VEuPathDB" id="FungiDB:C5L36_0B01900"/>
<accession>A0A099NYT0</accession>
<evidence type="ECO:0000256" key="6">
    <source>
        <dbReference type="ARBA" id="ARBA00047472"/>
    </source>
</evidence>
<dbReference type="GO" id="GO:0047453">
    <property type="term" value="F:ATP-dependent NAD(P)H-hydrate dehydratase activity"/>
    <property type="evidence" value="ECO:0007669"/>
    <property type="project" value="UniProtKB-UniRule"/>
</dbReference>
<sequence>MNKMKQLKQLIPPLLPQLHKGQRGKLAVIGGSEDYTGAPYFAGYSAMLAGVDLVHIITVESAASVIKTYSPDLMVHPYRVERRNQIVDLISKMDVVIIGPGLGRERDAMAELMYLAIDQLVKNKTPLVLDADALYRLAVDKELQDLVLSNDTSHLVLTPNVIELRRLADAFNVETEAQLAAKLGCTLLAKSQTDKIFNTVLLEEPLECKEPGSLKRVGGQGDTLSGLVGAFLAWNSSVPEKIPLCCLAGSTAVRIAGHAAYEEHGRGMLASHLHKHIEDAIRNIEDAE</sequence>
<evidence type="ECO:0000256" key="3">
    <source>
        <dbReference type="ARBA" id="ARBA00022857"/>
    </source>
</evidence>
<dbReference type="AlphaFoldDB" id="A0A099NYT0"/>
<evidence type="ECO:0000313" key="16">
    <source>
        <dbReference type="Proteomes" id="UP000249293"/>
    </source>
</evidence>
<reference evidence="12 15" key="5">
    <citation type="submission" date="2017-05" db="EMBL/GenBank/DDBJ databases">
        <title>The Genome Sequence of Candida krusei Ckrusei653.</title>
        <authorList>
            <person name="Cuomo C."/>
            <person name="Forche A."/>
            <person name="Young S."/>
            <person name="Abouelleil A."/>
            <person name="Cao P."/>
            <person name="Chapman S."/>
            <person name="Cusick C."/>
            <person name="Shea T."/>
            <person name="Nusbaum C."/>
            <person name="Birren B."/>
        </authorList>
    </citation>
    <scope>NUCLEOTIDE SEQUENCE [LARGE SCALE GENOMIC DNA]</scope>
    <source>
        <strain evidence="12 15">Ckrusei653</strain>
    </source>
</reference>
<dbReference type="GO" id="GO:0005524">
    <property type="term" value="F:ATP binding"/>
    <property type="evidence" value="ECO:0007669"/>
    <property type="project" value="UniProtKB-KW"/>
</dbReference>
<dbReference type="InterPro" id="IPR017953">
    <property type="entry name" value="Carbohydrate_kinase_pred_CS"/>
</dbReference>
<keyword evidence="4 7" id="KW-0520">NAD</keyword>
<dbReference type="CDD" id="cd01171">
    <property type="entry name" value="YXKO-related"/>
    <property type="match status" value="1"/>
</dbReference>
<reference evidence="10" key="2">
    <citation type="submission" date="2014-08" db="EMBL/GenBank/DDBJ databases">
        <title>Exploiting Issatchenkia orientalis SD108 for Succinic Acid Production.</title>
        <authorList>
            <person name="Xiao H."/>
            <person name="Shao Z."/>
            <person name="Jiang Y."/>
            <person name="Dole S."/>
            <person name="Zhao H."/>
        </authorList>
    </citation>
    <scope>NUCLEOTIDE SEQUENCE [LARGE SCALE GENOMIC DNA]</scope>
    <source>
        <strain evidence="10">SD108</strain>
    </source>
</reference>
<keyword evidence="3" id="KW-0521">NADP</keyword>
<keyword evidence="5 7" id="KW-0456">Lyase</keyword>
<dbReference type="PANTHER" id="PTHR12592:SF0">
    <property type="entry name" value="ATP-DEPENDENT (S)-NAD(P)H-HYDRATE DEHYDRATASE"/>
    <property type="match status" value="1"/>
</dbReference>
<keyword evidence="16" id="KW-1185">Reference proteome</keyword>
<dbReference type="GO" id="GO:0005737">
    <property type="term" value="C:cytoplasm"/>
    <property type="evidence" value="ECO:0007669"/>
    <property type="project" value="UniProtKB-SubCell"/>
</dbReference>
<keyword evidence="7" id="KW-0963">Cytoplasm</keyword>
<dbReference type="Pfam" id="PF01256">
    <property type="entry name" value="Carb_kinase"/>
    <property type="match status" value="1"/>
</dbReference>
<feature type="binding site" evidence="7">
    <location>
        <begin position="212"/>
        <end position="221"/>
    </location>
    <ligand>
        <name>ATP</name>
        <dbReference type="ChEBI" id="CHEBI:30616"/>
    </ligand>
</feature>
<dbReference type="STRING" id="4909.A0A099NYT0"/>
<evidence type="ECO:0000256" key="4">
    <source>
        <dbReference type="ARBA" id="ARBA00023027"/>
    </source>
</evidence>
<gene>
    <name evidence="11" type="ORF">BOH78_3173</name>
    <name evidence="9" type="ORF">C5L36_0B01900</name>
    <name evidence="12" type="ORF">CAS74_003286</name>
    <name evidence="10" type="ORF">JL09_g3751</name>
</gene>
<evidence type="ECO:0000256" key="2">
    <source>
        <dbReference type="ARBA" id="ARBA00022840"/>
    </source>
</evidence>
<keyword evidence="2 7" id="KW-0067">ATP-binding</keyword>
<dbReference type="EC" id="4.2.1.93" evidence="7"/>
<comment type="catalytic activity">
    <reaction evidence="7">
        <text>(6S)-NADHX + ATP = ADP + phosphate + NADH + H(+)</text>
        <dbReference type="Rhea" id="RHEA:19017"/>
        <dbReference type="ChEBI" id="CHEBI:15378"/>
        <dbReference type="ChEBI" id="CHEBI:30616"/>
        <dbReference type="ChEBI" id="CHEBI:43474"/>
        <dbReference type="ChEBI" id="CHEBI:57945"/>
        <dbReference type="ChEBI" id="CHEBI:64074"/>
        <dbReference type="ChEBI" id="CHEBI:456216"/>
        <dbReference type="EC" id="4.2.1.93"/>
    </reaction>
</comment>
<evidence type="ECO:0000256" key="5">
    <source>
        <dbReference type="ARBA" id="ARBA00023239"/>
    </source>
</evidence>
<dbReference type="EMBL" id="JQFK01000044">
    <property type="protein sequence ID" value="KGK37077.1"/>
    <property type="molecule type" value="Genomic_DNA"/>
</dbReference>
<comment type="function">
    <text evidence="7">Catalyzes the dehydration of the S-form of NAD(P)HX at the expense of ATP, which is converted to ADP. Together with NAD(P)HX epimerase, which catalyzes the epimerization of the S- and R-forms, the enzyme allows the repair of both epimers of NAD(P)HX, a damaged form of NAD(P)H that is a result of enzymatic or heat-dependent hydration.</text>
</comment>
<dbReference type="HOGENOM" id="CLU_030651_3_0_1"/>
<dbReference type="GO" id="GO:0046496">
    <property type="term" value="P:nicotinamide nucleotide metabolic process"/>
    <property type="evidence" value="ECO:0007669"/>
    <property type="project" value="UniProtKB-UniRule"/>
</dbReference>
<comment type="cofactor">
    <cofactor evidence="7">
        <name>Mg(2+)</name>
        <dbReference type="ChEBI" id="CHEBI:18420"/>
    </cofactor>
</comment>
<name>A0A099NYT0_PICKU</name>
<keyword evidence="1 7" id="KW-0547">Nucleotide-binding</keyword>
<dbReference type="HAMAP" id="MF_01965">
    <property type="entry name" value="NADHX_dehydratase"/>
    <property type="match status" value="1"/>
</dbReference>
<comment type="similarity">
    <text evidence="7">Belongs to the NnrD/CARKD family.</text>
</comment>
<dbReference type="Proteomes" id="UP000195871">
    <property type="component" value="Unassembled WGS sequence"/>
</dbReference>
<dbReference type="eggNOG" id="KOG3974">
    <property type="taxonomic scope" value="Eukaryota"/>
</dbReference>